<accession>A0AAV3QVW2</accession>
<evidence type="ECO:0000259" key="5">
    <source>
        <dbReference type="PROSITE" id="PS50056"/>
    </source>
</evidence>
<organism evidence="6 7">
    <name type="scientific">Lithospermum erythrorhizon</name>
    <name type="common">Purple gromwell</name>
    <name type="synonym">Lithospermum officinale var. erythrorhizon</name>
    <dbReference type="NCBI Taxonomy" id="34254"/>
    <lineage>
        <taxon>Eukaryota</taxon>
        <taxon>Viridiplantae</taxon>
        <taxon>Streptophyta</taxon>
        <taxon>Embryophyta</taxon>
        <taxon>Tracheophyta</taxon>
        <taxon>Spermatophyta</taxon>
        <taxon>Magnoliopsida</taxon>
        <taxon>eudicotyledons</taxon>
        <taxon>Gunneridae</taxon>
        <taxon>Pentapetalae</taxon>
        <taxon>asterids</taxon>
        <taxon>lamiids</taxon>
        <taxon>Boraginales</taxon>
        <taxon>Boraginaceae</taxon>
        <taxon>Boraginoideae</taxon>
        <taxon>Lithospermeae</taxon>
        <taxon>Lithospermum</taxon>
    </lineage>
</organism>
<dbReference type="GO" id="GO:0004721">
    <property type="term" value="F:phosphoprotein phosphatase activity"/>
    <property type="evidence" value="ECO:0007669"/>
    <property type="project" value="UniProtKB-KW"/>
</dbReference>
<evidence type="ECO:0000313" key="7">
    <source>
        <dbReference type="Proteomes" id="UP001454036"/>
    </source>
</evidence>
<feature type="region of interest" description="Disordered" evidence="3">
    <location>
        <begin position="1"/>
        <end position="35"/>
    </location>
</feature>
<dbReference type="SMART" id="SM00195">
    <property type="entry name" value="DSPc"/>
    <property type="match status" value="1"/>
</dbReference>
<evidence type="ECO:0000256" key="1">
    <source>
        <dbReference type="ARBA" id="ARBA00022801"/>
    </source>
</evidence>
<sequence>MVGEDNKEKSPVENMKTCPKSASWTEKPPTMSSSRTKFKSKARAAFPSLQPLSVNKACYGIWPFPGSDDLGLWLNSPLPAAGGSLSFEPAPSEGVRLTRDRLAFFNKACSKIIDYIFLGSDTVARNRDVLLQNGITHVLNCVGFVCPEYFKDDFVYKTLWLHDNPCEDITSILYDVFDYFEDVRENGGTVFVHCCQGVSRSTSLVIAYLMWKEEQSFEDAFQLVKAARGVTNPNMGFACQLLECQKSLHALPATPNSVLKMYRMAPHCTYDPLHLVPKRLTEPSRKGLDSRGAFIVHIPSAIYVWVGDQCISMMVEKAKAAAVQIIHYEKAQGPAMIIKEGEEPFVFWEALGIGMEDAVNLARGRRLVQSYDLDFEVFHKAVSGGVVPPFSLSGDETVTCLPAREIGWRWRRKFVSGIIKEVITSPVEPSSTPYLPNTISSDAFSRPYWLKNRELKPSRSLGSIVSSGPSYSALESFGKPASGYASPSLSPSNSGSSSPFTFSPSSSNWSDLSTQQSPVGLESQDSYHYKIESLDDPAILLFNEKVFPSEETSSAVGSVKMLGTFPPWKGSAPSLTDGSGNIPAPETMLPSVPSASQDLPNLSRSGSFSLVDPEDEIMKDVDSPKQEEGYSADMKKDGSISDTDIGDDNKKEITLTTSSELADSYGDDANFIHQWSALLFLRTCYSS</sequence>
<dbReference type="InterPro" id="IPR020422">
    <property type="entry name" value="TYR_PHOSPHATASE_DUAL_dom"/>
</dbReference>
<dbReference type="InterPro" id="IPR007122">
    <property type="entry name" value="Villin/Gelsolin"/>
</dbReference>
<dbReference type="InterPro" id="IPR000340">
    <property type="entry name" value="Dual-sp_phosphatase_cat-dom"/>
</dbReference>
<comment type="caution">
    <text evidence="6">The sequence shown here is derived from an EMBL/GenBank/DDBJ whole genome shotgun (WGS) entry which is preliminary data.</text>
</comment>
<dbReference type="SUPFAM" id="SSF52799">
    <property type="entry name" value="(Phosphotyrosine protein) phosphatases II"/>
    <property type="match status" value="1"/>
</dbReference>
<proteinExistence type="predicted"/>
<name>A0AAV3QVW2_LITER</name>
<dbReference type="InterPro" id="IPR029021">
    <property type="entry name" value="Prot-tyrosine_phosphatase-like"/>
</dbReference>
<dbReference type="Gene3D" id="3.40.20.10">
    <property type="entry name" value="Severin"/>
    <property type="match status" value="1"/>
</dbReference>
<feature type="compositionally biased region" description="Polar residues" evidence="3">
    <location>
        <begin position="20"/>
        <end position="35"/>
    </location>
</feature>
<dbReference type="SMART" id="SM00262">
    <property type="entry name" value="GEL"/>
    <property type="match status" value="1"/>
</dbReference>
<dbReference type="CDD" id="cd14498">
    <property type="entry name" value="DSP"/>
    <property type="match status" value="1"/>
</dbReference>
<keyword evidence="2" id="KW-0904">Protein phosphatase</keyword>
<dbReference type="Pfam" id="PF00782">
    <property type="entry name" value="DSPc"/>
    <property type="match status" value="1"/>
</dbReference>
<evidence type="ECO:0000256" key="2">
    <source>
        <dbReference type="ARBA" id="ARBA00022912"/>
    </source>
</evidence>
<dbReference type="InterPro" id="IPR016130">
    <property type="entry name" value="Tyr_Pase_AS"/>
</dbReference>
<keyword evidence="1" id="KW-0378">Hydrolase</keyword>
<feature type="region of interest" description="Disordered" evidence="3">
    <location>
        <begin position="618"/>
        <end position="649"/>
    </location>
</feature>
<dbReference type="PANTHER" id="PTHR46381:SF2">
    <property type="entry name" value="MAP KINASE PHOSPHATASE"/>
    <property type="match status" value="1"/>
</dbReference>
<evidence type="ECO:0000256" key="3">
    <source>
        <dbReference type="SAM" id="MobiDB-lite"/>
    </source>
</evidence>
<dbReference type="PROSITE" id="PS50056">
    <property type="entry name" value="TYR_PHOSPHATASE_2"/>
    <property type="match status" value="1"/>
</dbReference>
<dbReference type="InterPro" id="IPR000387">
    <property type="entry name" value="Tyr_Pase_dom"/>
</dbReference>
<feature type="domain" description="Tyrosine specific protein phosphatases" evidence="5">
    <location>
        <begin position="167"/>
        <end position="228"/>
    </location>
</feature>
<dbReference type="PROSITE" id="PS00383">
    <property type="entry name" value="TYR_PHOSPHATASE_1"/>
    <property type="match status" value="1"/>
</dbReference>
<dbReference type="PROSITE" id="PS50054">
    <property type="entry name" value="TYR_PHOSPHATASE_DUAL"/>
    <property type="match status" value="1"/>
</dbReference>
<feature type="compositionally biased region" description="Basic and acidic residues" evidence="3">
    <location>
        <begin position="1"/>
        <end position="11"/>
    </location>
</feature>
<dbReference type="Proteomes" id="UP001454036">
    <property type="component" value="Unassembled WGS sequence"/>
</dbReference>
<evidence type="ECO:0000259" key="4">
    <source>
        <dbReference type="PROSITE" id="PS50054"/>
    </source>
</evidence>
<dbReference type="InterPro" id="IPR029006">
    <property type="entry name" value="ADF-H/Gelsolin-like_dom_sf"/>
</dbReference>
<keyword evidence="7" id="KW-1185">Reference proteome</keyword>
<dbReference type="AlphaFoldDB" id="A0AAV3QVW2"/>
<dbReference type="Gene3D" id="3.90.190.10">
    <property type="entry name" value="Protein tyrosine phosphatase superfamily"/>
    <property type="match status" value="1"/>
</dbReference>
<dbReference type="GO" id="GO:0051015">
    <property type="term" value="F:actin filament binding"/>
    <property type="evidence" value="ECO:0007669"/>
    <property type="project" value="InterPro"/>
</dbReference>
<feature type="domain" description="Tyrosine-protein phosphatase" evidence="4">
    <location>
        <begin position="108"/>
        <end position="250"/>
    </location>
</feature>
<dbReference type="SUPFAM" id="SSF55753">
    <property type="entry name" value="Actin depolymerizing proteins"/>
    <property type="match status" value="1"/>
</dbReference>
<gene>
    <name evidence="6" type="ORF">LIER_22147</name>
</gene>
<dbReference type="PANTHER" id="PTHR46381">
    <property type="entry name" value="MKPA PROTEIN"/>
    <property type="match status" value="1"/>
</dbReference>
<dbReference type="EMBL" id="BAABME010005983">
    <property type="protein sequence ID" value="GAA0167151.1"/>
    <property type="molecule type" value="Genomic_DNA"/>
</dbReference>
<reference evidence="6 7" key="1">
    <citation type="submission" date="2024-01" db="EMBL/GenBank/DDBJ databases">
        <title>The complete chloroplast genome sequence of Lithospermum erythrorhizon: insights into the phylogenetic relationship among Boraginaceae species and the maternal lineages of purple gromwells.</title>
        <authorList>
            <person name="Okada T."/>
            <person name="Watanabe K."/>
        </authorList>
    </citation>
    <scope>NUCLEOTIDE SEQUENCE [LARGE SCALE GENOMIC DNA]</scope>
</reference>
<feature type="compositionally biased region" description="Basic and acidic residues" evidence="3">
    <location>
        <begin position="618"/>
        <end position="639"/>
    </location>
</feature>
<evidence type="ECO:0000313" key="6">
    <source>
        <dbReference type="EMBL" id="GAA0167151.1"/>
    </source>
</evidence>
<protein>
    <submittedName>
        <fullName evidence="6">Uncharacterized protein</fullName>
    </submittedName>
</protein>